<proteinExistence type="inferred from homology"/>
<feature type="transmembrane region" description="Helical" evidence="9">
    <location>
        <begin position="104"/>
        <end position="133"/>
    </location>
</feature>
<dbReference type="Pfam" id="PF01061">
    <property type="entry name" value="ABC2_membrane"/>
    <property type="match status" value="1"/>
</dbReference>
<keyword evidence="5" id="KW-0997">Cell inner membrane</keyword>
<evidence type="ECO:0000256" key="8">
    <source>
        <dbReference type="ARBA" id="ARBA00023136"/>
    </source>
</evidence>
<feature type="domain" description="ABC transmembrane type-2" evidence="10">
    <location>
        <begin position="32"/>
        <end position="259"/>
    </location>
</feature>
<reference evidence="11 12" key="1">
    <citation type="submission" date="2020-08" db="EMBL/GenBank/DDBJ databases">
        <title>Genome public.</title>
        <authorList>
            <person name="Liu C."/>
            <person name="Sun Q."/>
        </authorList>
    </citation>
    <scope>NUCLEOTIDE SEQUENCE [LARGE SCALE GENOMIC DNA]</scope>
    <source>
        <strain evidence="11 12">BX4</strain>
    </source>
</reference>
<keyword evidence="7 9" id="KW-1133">Transmembrane helix</keyword>
<dbReference type="RefSeq" id="WP_021952404.1">
    <property type="nucleotide sequence ID" value="NZ_JACOOZ010000011.1"/>
</dbReference>
<sequence>MKEYIDNFWHYRYLLKELVTKGIKLKYRRSYLGLVWTLLEPLLTTMVLTVVFGKILGKGDATYPVYILCGRLVFSCFSSTSKIAMRSIRANQAMIKKIYVPKYLYPLSAIIYNYILFLLSLIVLAALCIVLRVRMTWHIIEIFIPLTILLILCVAAGLILSTVCVFFRDLEYLWEVVIMLVMYCSAIFYYVNTLNSGITLALQFNPIYCIISNFRCILMEQGSIFTSVSYGFSNLFMMIYSLIFSIVALIIGMYVFKKHQDEFILHI</sequence>
<evidence type="ECO:0000259" key="10">
    <source>
        <dbReference type="PROSITE" id="PS51012"/>
    </source>
</evidence>
<evidence type="ECO:0000256" key="3">
    <source>
        <dbReference type="ARBA" id="ARBA00022448"/>
    </source>
</evidence>
<organism evidence="11 12">
    <name type="scientific">Eubacterium segne</name>
    <dbReference type="NCBI Taxonomy" id="2763045"/>
    <lineage>
        <taxon>Bacteria</taxon>
        <taxon>Bacillati</taxon>
        <taxon>Bacillota</taxon>
        <taxon>Clostridia</taxon>
        <taxon>Eubacteriales</taxon>
        <taxon>Eubacteriaceae</taxon>
        <taxon>Eubacterium</taxon>
    </lineage>
</organism>
<evidence type="ECO:0000256" key="6">
    <source>
        <dbReference type="ARBA" id="ARBA00022692"/>
    </source>
</evidence>
<gene>
    <name evidence="11" type="ORF">H8S00_13120</name>
</gene>
<evidence type="ECO:0000256" key="7">
    <source>
        <dbReference type="ARBA" id="ARBA00022989"/>
    </source>
</evidence>
<keyword evidence="4 9" id="KW-1003">Cell membrane</keyword>
<comment type="similarity">
    <text evidence="2 9">Belongs to the ABC-2 integral membrane protein family.</text>
</comment>
<evidence type="ECO:0000313" key="11">
    <source>
        <dbReference type="EMBL" id="MBC5668910.1"/>
    </source>
</evidence>
<evidence type="ECO:0000256" key="5">
    <source>
        <dbReference type="ARBA" id="ARBA00022519"/>
    </source>
</evidence>
<feature type="transmembrane region" description="Helical" evidence="9">
    <location>
        <begin position="172"/>
        <end position="191"/>
    </location>
</feature>
<comment type="subcellular location">
    <subcellularLocation>
        <location evidence="1">Cell inner membrane</location>
        <topology evidence="1">Multi-pass membrane protein</topology>
    </subcellularLocation>
    <subcellularLocation>
        <location evidence="9">Cell membrane</location>
        <topology evidence="9">Multi-pass membrane protein</topology>
    </subcellularLocation>
</comment>
<evidence type="ECO:0000256" key="1">
    <source>
        <dbReference type="ARBA" id="ARBA00004429"/>
    </source>
</evidence>
<evidence type="ECO:0000256" key="2">
    <source>
        <dbReference type="ARBA" id="ARBA00007783"/>
    </source>
</evidence>
<dbReference type="PANTHER" id="PTHR30413:SF8">
    <property type="entry name" value="TRANSPORT PERMEASE PROTEIN"/>
    <property type="match status" value="1"/>
</dbReference>
<keyword evidence="12" id="KW-1185">Reference proteome</keyword>
<evidence type="ECO:0000313" key="12">
    <source>
        <dbReference type="Proteomes" id="UP000597877"/>
    </source>
</evidence>
<dbReference type="InterPro" id="IPR047817">
    <property type="entry name" value="ABC2_TM_bact-type"/>
</dbReference>
<feature type="transmembrane region" description="Helical" evidence="9">
    <location>
        <begin position="139"/>
        <end position="160"/>
    </location>
</feature>
<dbReference type="PANTHER" id="PTHR30413">
    <property type="entry name" value="INNER MEMBRANE TRANSPORT PERMEASE"/>
    <property type="match status" value="1"/>
</dbReference>
<dbReference type="EMBL" id="JACOOZ010000011">
    <property type="protein sequence ID" value="MBC5668910.1"/>
    <property type="molecule type" value="Genomic_DNA"/>
</dbReference>
<accession>A0ABR7F834</accession>
<dbReference type="PRINTS" id="PR00164">
    <property type="entry name" value="ABC2TRNSPORT"/>
</dbReference>
<keyword evidence="3 9" id="KW-0813">Transport</keyword>
<dbReference type="InterPro" id="IPR000412">
    <property type="entry name" value="ABC_2_transport"/>
</dbReference>
<keyword evidence="6 9" id="KW-0812">Transmembrane</keyword>
<dbReference type="PROSITE" id="PS51012">
    <property type="entry name" value="ABC_TM2"/>
    <property type="match status" value="1"/>
</dbReference>
<feature type="transmembrane region" description="Helical" evidence="9">
    <location>
        <begin position="31"/>
        <end position="53"/>
    </location>
</feature>
<feature type="transmembrane region" description="Helical" evidence="9">
    <location>
        <begin position="235"/>
        <end position="256"/>
    </location>
</feature>
<name>A0ABR7F834_9FIRM</name>
<keyword evidence="8 9" id="KW-0472">Membrane</keyword>
<protein>
    <recommendedName>
        <fullName evidence="9">Transport permease protein</fullName>
    </recommendedName>
</protein>
<dbReference type="Proteomes" id="UP000597877">
    <property type="component" value="Unassembled WGS sequence"/>
</dbReference>
<evidence type="ECO:0000256" key="4">
    <source>
        <dbReference type="ARBA" id="ARBA00022475"/>
    </source>
</evidence>
<dbReference type="InterPro" id="IPR013525">
    <property type="entry name" value="ABC2_TM"/>
</dbReference>
<comment type="caution">
    <text evidence="9">Lacks conserved residue(s) required for the propagation of feature annotation.</text>
</comment>
<comment type="caution">
    <text evidence="11">The sequence shown here is derived from an EMBL/GenBank/DDBJ whole genome shotgun (WGS) entry which is preliminary data.</text>
</comment>
<evidence type="ECO:0000256" key="9">
    <source>
        <dbReference type="RuleBase" id="RU361157"/>
    </source>
</evidence>